<evidence type="ECO:0000256" key="8">
    <source>
        <dbReference type="ARBA" id="ARBA00022723"/>
    </source>
</evidence>
<evidence type="ECO:0000256" key="5">
    <source>
        <dbReference type="ARBA" id="ARBA00022525"/>
    </source>
</evidence>
<keyword evidence="14" id="KW-0325">Glycoprotein</keyword>
<protein>
    <recommendedName>
        <fullName evidence="4">peroxidase</fullName>
        <ecNumber evidence="4">1.11.1.7</ecNumber>
    </recommendedName>
</protein>
<dbReference type="InterPro" id="IPR010255">
    <property type="entry name" value="Haem_peroxidase_sf"/>
</dbReference>
<keyword evidence="11" id="KW-0560">Oxidoreductase</keyword>
<sequence length="207" mass="22213">MAVNNFLLLILIAILEAADGNLSTNYYSSTCPKALSIVREGVRKAIKNETIMGASLLRLHFHDCFVNGCDGLILLDDSANFVGEKTAVRNNNSIRGYNVIDEIKAQVEKACPEVVSCAEVVAITARDSVVSLGGPSWEVRLGRRDSLTASRSAADTSLPRSKTNLTGLISNFSAVGLSLKDMTEETGSEGPGFVGLTKEEELEDTEE</sequence>
<keyword evidence="8 18" id="KW-0479">Metal-binding</keyword>
<evidence type="ECO:0000256" key="23">
    <source>
        <dbReference type="SAM" id="SignalP"/>
    </source>
</evidence>
<dbReference type="PROSITE" id="PS00436">
    <property type="entry name" value="PEROXIDASE_2"/>
    <property type="match status" value="1"/>
</dbReference>
<evidence type="ECO:0000259" key="24">
    <source>
        <dbReference type="PROSITE" id="PS50873"/>
    </source>
</evidence>
<reference evidence="25 26" key="1">
    <citation type="journal article" date="2020" name="Nat. Commun.">
        <title>Genome of Tripterygium wilfordii and identification of cytochrome P450 involved in triptolide biosynthesis.</title>
        <authorList>
            <person name="Tu L."/>
            <person name="Su P."/>
            <person name="Zhang Z."/>
            <person name="Gao L."/>
            <person name="Wang J."/>
            <person name="Hu T."/>
            <person name="Zhou J."/>
            <person name="Zhang Y."/>
            <person name="Zhao Y."/>
            <person name="Liu Y."/>
            <person name="Song Y."/>
            <person name="Tong Y."/>
            <person name="Lu Y."/>
            <person name="Yang J."/>
            <person name="Xu C."/>
            <person name="Jia M."/>
            <person name="Peters R.J."/>
            <person name="Huang L."/>
            <person name="Gao W."/>
        </authorList>
    </citation>
    <scope>NUCLEOTIDE SEQUENCE [LARGE SCALE GENOMIC DNA]</scope>
    <source>
        <strain evidence="26">cv. XIE 37</strain>
        <tissue evidence="25">Leaf</tissue>
    </source>
</reference>
<dbReference type="PRINTS" id="PR00461">
    <property type="entry name" value="PLPEROXIDASE"/>
</dbReference>
<accession>A0A7J7CR02</accession>
<feature type="binding site" evidence="18">
    <location>
        <position position="66"/>
    </location>
    <ligand>
        <name>Ca(2+)</name>
        <dbReference type="ChEBI" id="CHEBI:29108"/>
        <label>1</label>
    </ligand>
</feature>
<comment type="caution">
    <text evidence="25">The sequence shown here is derived from an EMBL/GenBank/DDBJ whole genome shotgun (WGS) entry which is preliminary data.</text>
</comment>
<evidence type="ECO:0000313" key="26">
    <source>
        <dbReference type="Proteomes" id="UP000593562"/>
    </source>
</evidence>
<feature type="binding site" evidence="18">
    <location>
        <position position="63"/>
    </location>
    <ligand>
        <name>Ca(2+)</name>
        <dbReference type="ChEBI" id="CHEBI:29108"/>
        <label>1</label>
    </ligand>
</feature>
<evidence type="ECO:0000256" key="10">
    <source>
        <dbReference type="ARBA" id="ARBA00022837"/>
    </source>
</evidence>
<evidence type="ECO:0000256" key="1">
    <source>
        <dbReference type="ARBA" id="ARBA00000189"/>
    </source>
</evidence>
<dbReference type="Proteomes" id="UP000593562">
    <property type="component" value="Unassembled WGS sequence"/>
</dbReference>
<keyword evidence="7" id="KW-0349">Heme</keyword>
<evidence type="ECO:0000256" key="17">
    <source>
        <dbReference type="PIRSR" id="PIRSR600823-2"/>
    </source>
</evidence>
<dbReference type="GO" id="GO:0020037">
    <property type="term" value="F:heme binding"/>
    <property type="evidence" value="ECO:0007669"/>
    <property type="project" value="InterPro"/>
</dbReference>
<dbReference type="PROSITE" id="PS50873">
    <property type="entry name" value="PEROXIDASE_4"/>
    <property type="match status" value="1"/>
</dbReference>
<dbReference type="FunFam" id="1.10.520.10:FF:000009">
    <property type="entry name" value="Peroxidase"/>
    <property type="match status" value="1"/>
</dbReference>
<dbReference type="AlphaFoldDB" id="A0A7J7CR02"/>
<gene>
    <name evidence="25" type="ORF">HS088_TW14G00664</name>
</gene>
<dbReference type="InterPro" id="IPR000823">
    <property type="entry name" value="Peroxidase_pln"/>
</dbReference>
<dbReference type="PANTHER" id="PTHR31388:SF264">
    <property type="entry name" value="PEROXIDASE 59"/>
    <property type="match status" value="1"/>
</dbReference>
<evidence type="ECO:0000256" key="16">
    <source>
        <dbReference type="PIRSR" id="PIRSR600823-1"/>
    </source>
</evidence>
<evidence type="ECO:0000256" key="12">
    <source>
        <dbReference type="ARBA" id="ARBA00023004"/>
    </source>
</evidence>
<evidence type="ECO:0000256" key="3">
    <source>
        <dbReference type="ARBA" id="ARBA00002322"/>
    </source>
</evidence>
<dbReference type="InterPro" id="IPR002016">
    <property type="entry name" value="Haem_peroxidase"/>
</dbReference>
<keyword evidence="13 20" id="KW-1015">Disulfide bond</keyword>
<keyword evidence="12" id="KW-0408">Iron</keyword>
<dbReference type="InParanoid" id="A0A7J7CR02"/>
<feature type="binding site" evidence="17">
    <location>
        <position position="159"/>
    </location>
    <ligand>
        <name>substrate</name>
    </ligand>
</feature>
<dbReference type="SUPFAM" id="SSF48113">
    <property type="entry name" value="Heme-dependent peroxidases"/>
    <property type="match status" value="1"/>
</dbReference>
<feature type="signal peptide" evidence="23">
    <location>
        <begin position="1"/>
        <end position="20"/>
    </location>
</feature>
<dbReference type="PRINTS" id="PR00458">
    <property type="entry name" value="PEROXIDASE"/>
</dbReference>
<comment type="similarity">
    <text evidence="21">Belongs to the peroxidase family.</text>
</comment>
<evidence type="ECO:0000313" key="25">
    <source>
        <dbReference type="EMBL" id="KAF5736520.1"/>
    </source>
</evidence>
<evidence type="ECO:0000256" key="13">
    <source>
        <dbReference type="ARBA" id="ARBA00023157"/>
    </source>
</evidence>
<feature type="site" description="Transition state stabilizer" evidence="19">
    <location>
        <position position="58"/>
    </location>
</feature>
<dbReference type="Gene3D" id="1.10.520.10">
    <property type="match status" value="1"/>
</dbReference>
<evidence type="ECO:0000256" key="14">
    <source>
        <dbReference type="ARBA" id="ARBA00023180"/>
    </source>
</evidence>
<evidence type="ECO:0000256" key="4">
    <source>
        <dbReference type="ARBA" id="ARBA00012313"/>
    </source>
</evidence>
<feature type="chain" id="PRO_5029714526" description="peroxidase" evidence="23">
    <location>
        <begin position="21"/>
        <end position="207"/>
    </location>
</feature>
<feature type="disulfide bond" evidence="20">
    <location>
        <begin position="64"/>
        <end position="69"/>
    </location>
</feature>
<keyword evidence="5" id="KW-0964">Secreted</keyword>
<dbReference type="EC" id="1.11.1.7" evidence="4"/>
<comment type="cofactor">
    <cofactor evidence="2">
        <name>heme b</name>
        <dbReference type="ChEBI" id="CHEBI:60344"/>
    </cofactor>
</comment>
<evidence type="ECO:0000256" key="6">
    <source>
        <dbReference type="ARBA" id="ARBA00022559"/>
    </source>
</evidence>
<keyword evidence="6 25" id="KW-0575">Peroxidase</keyword>
<comment type="cofactor">
    <cofactor evidence="18">
        <name>Ca(2+)</name>
        <dbReference type="ChEBI" id="CHEBI:29108"/>
    </cofactor>
    <text evidence="18">Binds 2 calcium ions per subunit.</text>
</comment>
<evidence type="ECO:0000256" key="20">
    <source>
        <dbReference type="PIRSR" id="PIRSR600823-5"/>
    </source>
</evidence>
<feature type="binding site" evidence="18">
    <location>
        <position position="70"/>
    </location>
    <ligand>
        <name>Ca(2+)</name>
        <dbReference type="ChEBI" id="CHEBI:29108"/>
        <label>1</label>
    </ligand>
</feature>
<evidence type="ECO:0000256" key="9">
    <source>
        <dbReference type="ARBA" id="ARBA00022729"/>
    </source>
</evidence>
<evidence type="ECO:0000256" key="7">
    <source>
        <dbReference type="ARBA" id="ARBA00022617"/>
    </source>
</evidence>
<evidence type="ECO:0000256" key="19">
    <source>
        <dbReference type="PIRSR" id="PIRSR600823-4"/>
    </source>
</evidence>
<dbReference type="GO" id="GO:0006979">
    <property type="term" value="P:response to oxidative stress"/>
    <property type="evidence" value="ECO:0007669"/>
    <property type="project" value="InterPro"/>
</dbReference>
<keyword evidence="15" id="KW-0376">Hydrogen peroxide</keyword>
<evidence type="ECO:0000256" key="2">
    <source>
        <dbReference type="ARBA" id="ARBA00001970"/>
    </source>
</evidence>
<keyword evidence="9 23" id="KW-0732">Signal</keyword>
<feature type="domain" description="Plant heme peroxidase family profile" evidence="24">
    <location>
        <begin position="21"/>
        <end position="193"/>
    </location>
</feature>
<dbReference type="GO" id="GO:0140825">
    <property type="term" value="F:lactoperoxidase activity"/>
    <property type="evidence" value="ECO:0007669"/>
    <property type="project" value="UniProtKB-EC"/>
</dbReference>
<feature type="active site" description="Proton acceptor" evidence="16">
    <location>
        <position position="62"/>
    </location>
</feature>
<evidence type="ECO:0000256" key="21">
    <source>
        <dbReference type="RuleBase" id="RU004241"/>
    </source>
</evidence>
<dbReference type="Pfam" id="PF00141">
    <property type="entry name" value="peroxidase"/>
    <property type="match status" value="1"/>
</dbReference>
<evidence type="ECO:0000256" key="15">
    <source>
        <dbReference type="ARBA" id="ARBA00023324"/>
    </source>
</evidence>
<dbReference type="InterPro" id="IPR019794">
    <property type="entry name" value="Peroxidases_AS"/>
</dbReference>
<feature type="binding site" evidence="18">
    <location>
        <position position="84"/>
    </location>
    <ligand>
        <name>Ca(2+)</name>
        <dbReference type="ChEBI" id="CHEBI:29108"/>
        <label>1</label>
    </ligand>
</feature>
<dbReference type="GO" id="GO:0046872">
    <property type="term" value="F:metal ion binding"/>
    <property type="evidence" value="ECO:0007669"/>
    <property type="project" value="UniProtKB-KW"/>
</dbReference>
<dbReference type="GO" id="GO:0042744">
    <property type="term" value="P:hydrogen peroxide catabolic process"/>
    <property type="evidence" value="ECO:0007669"/>
    <property type="project" value="UniProtKB-KW"/>
</dbReference>
<feature type="disulfide bond" evidence="20">
    <location>
        <begin position="31"/>
        <end position="111"/>
    </location>
</feature>
<comment type="function">
    <text evidence="3">Removal of H(2)O(2), oxidation of toxic reductants, biosynthesis and degradation of lignin, suberization, auxin catabolism, response to environmental stresses such as wounding, pathogen attack and oxidative stress. These functions might be dependent on each isozyme/isoform in each plant tissue.</text>
</comment>
<feature type="region of interest" description="Disordered" evidence="22">
    <location>
        <begin position="183"/>
        <end position="207"/>
    </location>
</feature>
<name>A0A7J7CR02_TRIWF</name>
<dbReference type="PANTHER" id="PTHR31388">
    <property type="entry name" value="PEROXIDASE 72-RELATED"/>
    <property type="match status" value="1"/>
</dbReference>
<keyword evidence="10 18" id="KW-0106">Calcium</keyword>
<comment type="catalytic activity">
    <reaction evidence="1">
        <text>2 a phenolic donor + H2O2 = 2 a phenolic radical donor + 2 H2O</text>
        <dbReference type="Rhea" id="RHEA:56136"/>
        <dbReference type="ChEBI" id="CHEBI:15377"/>
        <dbReference type="ChEBI" id="CHEBI:16240"/>
        <dbReference type="ChEBI" id="CHEBI:139520"/>
        <dbReference type="ChEBI" id="CHEBI:139521"/>
        <dbReference type="EC" id="1.11.1.7"/>
    </reaction>
</comment>
<keyword evidence="26" id="KW-1185">Reference proteome</keyword>
<proteinExistence type="inferred from homology"/>
<evidence type="ECO:0000256" key="11">
    <source>
        <dbReference type="ARBA" id="ARBA00023002"/>
    </source>
</evidence>
<evidence type="ECO:0000256" key="18">
    <source>
        <dbReference type="PIRSR" id="PIRSR600823-3"/>
    </source>
</evidence>
<feature type="binding site" evidence="18">
    <location>
        <position position="68"/>
    </location>
    <ligand>
        <name>Ca(2+)</name>
        <dbReference type="ChEBI" id="CHEBI:29108"/>
        <label>1</label>
    </ligand>
</feature>
<organism evidence="25 26">
    <name type="scientific">Tripterygium wilfordii</name>
    <name type="common">Thunder God vine</name>
    <dbReference type="NCBI Taxonomy" id="458696"/>
    <lineage>
        <taxon>Eukaryota</taxon>
        <taxon>Viridiplantae</taxon>
        <taxon>Streptophyta</taxon>
        <taxon>Embryophyta</taxon>
        <taxon>Tracheophyta</taxon>
        <taxon>Spermatophyta</taxon>
        <taxon>Magnoliopsida</taxon>
        <taxon>eudicotyledons</taxon>
        <taxon>Gunneridae</taxon>
        <taxon>Pentapetalae</taxon>
        <taxon>rosids</taxon>
        <taxon>fabids</taxon>
        <taxon>Celastrales</taxon>
        <taxon>Celastraceae</taxon>
        <taxon>Tripterygium</taxon>
    </lineage>
</organism>
<evidence type="ECO:0000256" key="22">
    <source>
        <dbReference type="SAM" id="MobiDB-lite"/>
    </source>
</evidence>
<dbReference type="EMBL" id="JAAARO010000014">
    <property type="protein sequence ID" value="KAF5736520.1"/>
    <property type="molecule type" value="Genomic_DNA"/>
</dbReference>